<evidence type="ECO:0000256" key="1">
    <source>
        <dbReference type="SAM" id="Phobius"/>
    </source>
</evidence>
<keyword evidence="4" id="KW-1185">Reference proteome</keyword>
<evidence type="ECO:0000313" key="4">
    <source>
        <dbReference type="Proteomes" id="UP001596139"/>
    </source>
</evidence>
<keyword evidence="1" id="KW-0472">Membrane</keyword>
<reference evidence="4" key="1">
    <citation type="journal article" date="2019" name="Int. J. Syst. Evol. Microbiol.">
        <title>The Global Catalogue of Microorganisms (GCM) 10K type strain sequencing project: providing services to taxonomists for standard genome sequencing and annotation.</title>
        <authorList>
            <consortium name="The Broad Institute Genomics Platform"/>
            <consortium name="The Broad Institute Genome Sequencing Center for Infectious Disease"/>
            <person name="Wu L."/>
            <person name="Ma J."/>
        </authorList>
    </citation>
    <scope>NUCLEOTIDE SEQUENCE [LARGE SCALE GENOMIC DNA]</scope>
    <source>
        <strain evidence="4">CGMCC 1.15180</strain>
    </source>
</reference>
<feature type="transmembrane region" description="Helical" evidence="1">
    <location>
        <begin position="15"/>
        <end position="39"/>
    </location>
</feature>
<feature type="domain" description="SHOCT" evidence="2">
    <location>
        <begin position="58"/>
        <end position="83"/>
    </location>
</feature>
<dbReference type="Proteomes" id="UP001596139">
    <property type="component" value="Unassembled WGS sequence"/>
</dbReference>
<protein>
    <submittedName>
        <fullName evidence="3">SHOCT domain-containing protein</fullName>
    </submittedName>
</protein>
<name>A0ABW1MMC0_9ACTN</name>
<organism evidence="3 4">
    <name type="scientific">Streptomyces ochraceiscleroticus</name>
    <dbReference type="NCBI Taxonomy" id="47761"/>
    <lineage>
        <taxon>Bacteria</taxon>
        <taxon>Bacillati</taxon>
        <taxon>Actinomycetota</taxon>
        <taxon>Actinomycetes</taxon>
        <taxon>Kitasatosporales</taxon>
        <taxon>Streptomycetaceae</taxon>
        <taxon>Streptomyces</taxon>
    </lineage>
</organism>
<proteinExistence type="predicted"/>
<dbReference type="RefSeq" id="WP_342668406.1">
    <property type="nucleotide sequence ID" value="NZ_JBHSPX010000004.1"/>
</dbReference>
<gene>
    <name evidence="3" type="ORF">ACFP4F_16510</name>
</gene>
<comment type="caution">
    <text evidence="3">The sequence shown here is derived from an EMBL/GenBank/DDBJ whole genome shotgun (WGS) entry which is preliminary data.</text>
</comment>
<evidence type="ECO:0000259" key="2">
    <source>
        <dbReference type="Pfam" id="PF09851"/>
    </source>
</evidence>
<evidence type="ECO:0000313" key="3">
    <source>
        <dbReference type="EMBL" id="MFC6064139.1"/>
    </source>
</evidence>
<keyword evidence="1" id="KW-0812">Transmembrane</keyword>
<keyword evidence="1" id="KW-1133">Transmembrane helix</keyword>
<sequence length="86" mass="9487">MSDVMYGYGTGMTGWGFVAMAVAQLLFWGLLLGGVALLVRYLVRGHRDAGTTPVHQTPEQVLAGRYARGEIDEEEYRRRLTALRGG</sequence>
<accession>A0ABW1MMC0</accession>
<dbReference type="Pfam" id="PF09851">
    <property type="entry name" value="SHOCT"/>
    <property type="match status" value="1"/>
</dbReference>
<dbReference type="InterPro" id="IPR018649">
    <property type="entry name" value="SHOCT"/>
</dbReference>
<dbReference type="EMBL" id="JBHSPX010000004">
    <property type="protein sequence ID" value="MFC6064139.1"/>
    <property type="molecule type" value="Genomic_DNA"/>
</dbReference>